<organism evidence="5 6">
    <name type="scientific">Oryzias sinensis</name>
    <name type="common">Chinese medaka</name>
    <dbReference type="NCBI Taxonomy" id="183150"/>
    <lineage>
        <taxon>Eukaryota</taxon>
        <taxon>Metazoa</taxon>
        <taxon>Chordata</taxon>
        <taxon>Craniata</taxon>
        <taxon>Vertebrata</taxon>
        <taxon>Euteleostomi</taxon>
        <taxon>Actinopterygii</taxon>
        <taxon>Neopterygii</taxon>
        <taxon>Teleostei</taxon>
        <taxon>Neoteleostei</taxon>
        <taxon>Acanthomorphata</taxon>
        <taxon>Ovalentaria</taxon>
        <taxon>Atherinomorphae</taxon>
        <taxon>Beloniformes</taxon>
        <taxon>Adrianichthyidae</taxon>
        <taxon>Oryziinae</taxon>
        <taxon>Oryzias</taxon>
    </lineage>
</organism>
<dbReference type="InterPro" id="IPR048349">
    <property type="entry name" value="CCDC22_N"/>
</dbReference>
<sequence length="628" mass="70317">MEEVDRILIHALRQVGTEVDEDVDSIRQFTSELLVEGVVRCIRVIDPGLGGGLAPSLPPGMSARFRVGMSLAQACQDVGYKGEIGYQTFLYSSEPEIRSLLMFLVEKLPRESAEASAQPSGKSAVLQRAIAAAIRAQLDLAWVPPNCSLPLHCETQVRTALQASESAPESSGTDIYGKVKEYHRDVLPPVTAQFSSSASMVASLLEQHAAELSAAQEWDGEWKSQGLLSRLTPQEYRSRKLARLQKRIQEQLRSAAQPSSESAFGVSRPASDLMDVLQSFRASAPTEHVLMKGTPFTHTQKFTFTQEAAAVAAVTPILSARESGGDVQLRQQEELSALQWNNETLEIGFRRDVLLQVLDELKQRELGNTEKEEKLQVKKKTIDLLPEADNNVVQLQSLVEASAKRVVNLASQWEKRRAPLIDEHRRLKEICSRQELDSSRKLSEIKSLHEKIHVSTEEAKKKEETYKQLLTELESLPQDASRSAYTQRILEIVSNIKKQKEEITKVFSPILMLPILSDTRELQKEINSLTGKLDRTFAVTDELVFKDAKKDESVRKAYKYLAALHENCNQLIQTIEDTGTILREIRDLEEQIETENGNKTVANLERILDDFKAIRQENAALAAKVKEG</sequence>
<evidence type="ECO:0000256" key="2">
    <source>
        <dbReference type="ARBA" id="ARBA00016694"/>
    </source>
</evidence>
<dbReference type="GO" id="GO:0097602">
    <property type="term" value="F:cullin family protein binding"/>
    <property type="evidence" value="ECO:0007669"/>
    <property type="project" value="TreeGrafter"/>
</dbReference>
<dbReference type="GO" id="GO:2000060">
    <property type="term" value="P:positive regulation of ubiquitin-dependent protein catabolic process"/>
    <property type="evidence" value="ECO:0007669"/>
    <property type="project" value="TreeGrafter"/>
</dbReference>
<evidence type="ECO:0000259" key="4">
    <source>
        <dbReference type="Pfam" id="PF21674"/>
    </source>
</evidence>
<accession>A0A8C7YY04</accession>
<protein>
    <recommendedName>
        <fullName evidence="2">Coiled-coil domain-containing protein 22</fullName>
    </recommendedName>
</protein>
<reference evidence="5" key="1">
    <citation type="submission" date="2025-08" db="UniProtKB">
        <authorList>
            <consortium name="Ensembl"/>
        </authorList>
    </citation>
    <scope>IDENTIFICATION</scope>
</reference>
<evidence type="ECO:0000313" key="6">
    <source>
        <dbReference type="Proteomes" id="UP000694383"/>
    </source>
</evidence>
<dbReference type="Proteomes" id="UP000694383">
    <property type="component" value="Unplaced"/>
</dbReference>
<evidence type="ECO:0000313" key="5">
    <source>
        <dbReference type="Ensembl" id="ENSOSIP00000033250.1"/>
    </source>
</evidence>
<dbReference type="PANTHER" id="PTHR15668">
    <property type="entry name" value="JM1 PROTEIN"/>
    <property type="match status" value="1"/>
</dbReference>
<proteinExistence type="inferred from homology"/>
<comment type="similarity">
    <text evidence="1">Belongs to the CCDC22 family.</text>
</comment>
<reference evidence="5" key="2">
    <citation type="submission" date="2025-09" db="UniProtKB">
        <authorList>
            <consortium name="Ensembl"/>
        </authorList>
    </citation>
    <scope>IDENTIFICATION</scope>
</reference>
<dbReference type="Pfam" id="PF05667">
    <property type="entry name" value="CCDC22_CC"/>
    <property type="match status" value="1"/>
</dbReference>
<evidence type="ECO:0000256" key="1">
    <source>
        <dbReference type="ARBA" id="ARBA00006438"/>
    </source>
</evidence>
<dbReference type="InterPro" id="IPR048348">
    <property type="entry name" value="CCDC22_CC"/>
</dbReference>
<dbReference type="AlphaFoldDB" id="A0A8C7YY04"/>
<dbReference type="Ensembl" id="ENSOSIT00000035046.1">
    <property type="protein sequence ID" value="ENSOSIP00000033250.1"/>
    <property type="gene ID" value="ENSOSIG00000016821.1"/>
</dbReference>
<name>A0A8C7YY04_9TELE</name>
<keyword evidence="6" id="KW-1185">Reference proteome</keyword>
<dbReference type="PANTHER" id="PTHR15668:SF4">
    <property type="entry name" value="COILED-COIL DOMAIN-CONTAINING PROTEIN 22"/>
    <property type="match status" value="1"/>
</dbReference>
<feature type="domain" description="CCDC22 N-terminal" evidence="4">
    <location>
        <begin position="1"/>
        <end position="109"/>
    </location>
</feature>
<dbReference type="Pfam" id="PF21674">
    <property type="entry name" value="CCDC22_N"/>
    <property type="match status" value="1"/>
</dbReference>
<evidence type="ECO:0000259" key="3">
    <source>
        <dbReference type="Pfam" id="PF05667"/>
    </source>
</evidence>
<feature type="domain" description="CCDC22 coiled-coil" evidence="3">
    <location>
        <begin position="128"/>
        <end position="597"/>
    </location>
</feature>
<dbReference type="InterPro" id="IPR008530">
    <property type="entry name" value="CCDC22"/>
</dbReference>
<dbReference type="GeneTree" id="ENSGT00390000003809"/>